<dbReference type="EMBL" id="CBMI010004606">
    <property type="protein sequence ID" value="CEG05600.1"/>
    <property type="molecule type" value="Genomic_DNA"/>
</dbReference>
<gene>
    <name evidence="1" type="ORF">BN850_0124940</name>
</gene>
<name>A0A090MIR7_9HYPO</name>
<dbReference type="EMBL" id="HG321049">
    <property type="protein sequence ID" value="CEG05981.1"/>
    <property type="molecule type" value="Genomic_DNA"/>
</dbReference>
<protein>
    <submittedName>
        <fullName evidence="1">WGS project CBMI000000000 data, contig CS3069_c004610</fullName>
    </submittedName>
</protein>
<organism evidence="1">
    <name type="scientific">Fusarium clavum</name>
    <dbReference type="NCBI Taxonomy" id="2594811"/>
    <lineage>
        <taxon>Eukaryota</taxon>
        <taxon>Fungi</taxon>
        <taxon>Dikarya</taxon>
        <taxon>Ascomycota</taxon>
        <taxon>Pezizomycotina</taxon>
        <taxon>Sordariomycetes</taxon>
        <taxon>Hypocreomycetidae</taxon>
        <taxon>Hypocreales</taxon>
        <taxon>Nectriaceae</taxon>
        <taxon>Fusarium</taxon>
        <taxon>Fusarium incarnatum-equiseti species complex</taxon>
    </lineage>
</organism>
<dbReference type="AlphaFoldDB" id="A0A090MIR7"/>
<sequence>MPLAGKESVQCPIIVKESPNSVQEALPNDPVFVPVVRSKFDAIQEGVGNAFNGFHASLLDGVNEVFQLHKDSGMGLTPPVEVGGSYSSRKCSGPDRVHTVIRVPTSQAGLEIPDLTQSMEDSFFDVEVVARQLDRGVAEFNEKR</sequence>
<reference evidence="1" key="1">
    <citation type="submission" date="2013-05" db="EMBL/GenBank/DDBJ databases">
        <title>Draft genome sequences of six wheat associated Fusarium spp. isolates.</title>
        <authorList>
            <person name="Moolhuijzen P.M."/>
            <person name="Manners J.M."/>
            <person name="Wilcox S."/>
            <person name="Bellgard M.I."/>
            <person name="Gardiner D.M."/>
        </authorList>
    </citation>
    <scope>NUCLEOTIDE SEQUENCE</scope>
    <source>
        <strain evidence="1">CS3069</strain>
    </source>
</reference>
<proteinExistence type="predicted"/>
<evidence type="ECO:0000313" key="1">
    <source>
        <dbReference type="EMBL" id="CEG05600.1"/>
    </source>
</evidence>
<accession>A0A090MIR7</accession>